<feature type="compositionally biased region" description="Basic and acidic residues" evidence="10">
    <location>
        <begin position="24"/>
        <end position="36"/>
    </location>
</feature>
<protein>
    <recommendedName>
        <fullName evidence="1">non-specific serine/threonine protein kinase</fullName>
        <ecNumber evidence="1">2.7.11.1</ecNumber>
    </recommendedName>
</protein>
<keyword evidence="3 12" id="KW-0808">Transferase</keyword>
<feature type="compositionally biased region" description="Polar residues" evidence="10">
    <location>
        <begin position="142"/>
        <end position="153"/>
    </location>
</feature>
<feature type="domain" description="Protein kinase" evidence="11">
    <location>
        <begin position="231"/>
        <end position="676"/>
    </location>
</feature>
<feature type="compositionally biased region" description="Basic and acidic residues" evidence="10">
    <location>
        <begin position="161"/>
        <end position="171"/>
    </location>
</feature>
<feature type="compositionally biased region" description="Low complexity" evidence="10">
    <location>
        <begin position="1219"/>
        <end position="1230"/>
    </location>
</feature>
<feature type="region of interest" description="Disordered" evidence="10">
    <location>
        <begin position="1018"/>
        <end position="1058"/>
    </location>
</feature>
<comment type="caution">
    <text evidence="12">The sequence shown here is derived from an EMBL/GenBank/DDBJ whole genome shotgun (WGS) entry which is preliminary data.</text>
</comment>
<evidence type="ECO:0000256" key="2">
    <source>
        <dbReference type="ARBA" id="ARBA00022527"/>
    </source>
</evidence>
<evidence type="ECO:0000256" key="9">
    <source>
        <dbReference type="PROSITE-ProRule" id="PRU10141"/>
    </source>
</evidence>
<dbReference type="EMBL" id="MKKU01000020">
    <property type="protein sequence ID" value="RNF27002.1"/>
    <property type="molecule type" value="Genomic_DNA"/>
</dbReference>
<evidence type="ECO:0000256" key="6">
    <source>
        <dbReference type="ARBA" id="ARBA00022840"/>
    </source>
</evidence>
<evidence type="ECO:0000256" key="1">
    <source>
        <dbReference type="ARBA" id="ARBA00012513"/>
    </source>
</evidence>
<dbReference type="Gene3D" id="3.30.200.20">
    <property type="entry name" value="Phosphorylase Kinase, domain 1"/>
    <property type="match status" value="1"/>
</dbReference>
<dbReference type="OrthoDB" id="243301at2759"/>
<reference evidence="12 13" key="1">
    <citation type="journal article" date="2018" name="BMC Genomics">
        <title>Genomic comparison of Trypanosoma conorhini and Trypanosoma rangeli to Trypanosoma cruzi strains of high and low virulence.</title>
        <authorList>
            <person name="Bradwell K.R."/>
            <person name="Koparde V.N."/>
            <person name="Matveyev A.V."/>
            <person name="Serrano M.G."/>
            <person name="Alves J.M."/>
            <person name="Parikh H."/>
            <person name="Huang B."/>
            <person name="Lee V."/>
            <person name="Espinosa-Alvarez O."/>
            <person name="Ortiz P.A."/>
            <person name="Costa-Martins A.G."/>
            <person name="Teixeira M.M."/>
            <person name="Buck G.A."/>
        </authorList>
    </citation>
    <scope>NUCLEOTIDE SEQUENCE [LARGE SCALE GENOMIC DNA]</scope>
    <source>
        <strain evidence="12 13">025E</strain>
    </source>
</reference>
<evidence type="ECO:0000256" key="5">
    <source>
        <dbReference type="ARBA" id="ARBA00022777"/>
    </source>
</evidence>
<feature type="region of interest" description="Disordered" evidence="10">
    <location>
        <begin position="736"/>
        <end position="768"/>
    </location>
</feature>
<dbReference type="CDD" id="cd05123">
    <property type="entry name" value="STKc_AGC"/>
    <property type="match status" value="1"/>
</dbReference>
<feature type="compositionally biased region" description="Polar residues" evidence="10">
    <location>
        <begin position="1083"/>
        <end position="1100"/>
    </location>
</feature>
<feature type="region of interest" description="Disordered" evidence="10">
    <location>
        <begin position="138"/>
        <end position="219"/>
    </location>
</feature>
<dbReference type="InterPro" id="IPR045270">
    <property type="entry name" value="STKc_AGC"/>
</dbReference>
<dbReference type="RefSeq" id="XP_029232208.1">
    <property type="nucleotide sequence ID" value="XM_029367698.1"/>
</dbReference>
<dbReference type="SUPFAM" id="SSF56112">
    <property type="entry name" value="Protein kinase-like (PK-like)"/>
    <property type="match status" value="1"/>
</dbReference>
<dbReference type="InterPro" id="IPR000719">
    <property type="entry name" value="Prot_kinase_dom"/>
</dbReference>
<gene>
    <name evidence="12" type="ORF">Tco025E_00758</name>
</gene>
<feature type="compositionally biased region" description="Acidic residues" evidence="10">
    <location>
        <begin position="754"/>
        <end position="767"/>
    </location>
</feature>
<dbReference type="PROSITE" id="PS50011">
    <property type="entry name" value="PROTEIN_KINASE_DOM"/>
    <property type="match status" value="1"/>
</dbReference>
<comment type="catalytic activity">
    <reaction evidence="7">
        <text>L-threonyl-[protein] + ATP = O-phospho-L-threonyl-[protein] + ADP + H(+)</text>
        <dbReference type="Rhea" id="RHEA:46608"/>
        <dbReference type="Rhea" id="RHEA-COMP:11060"/>
        <dbReference type="Rhea" id="RHEA-COMP:11605"/>
        <dbReference type="ChEBI" id="CHEBI:15378"/>
        <dbReference type="ChEBI" id="CHEBI:30013"/>
        <dbReference type="ChEBI" id="CHEBI:30616"/>
        <dbReference type="ChEBI" id="CHEBI:61977"/>
        <dbReference type="ChEBI" id="CHEBI:456216"/>
        <dbReference type="EC" id="2.7.11.1"/>
    </reaction>
</comment>
<dbReference type="Gene3D" id="1.10.510.10">
    <property type="entry name" value="Transferase(Phosphotransferase) domain 1"/>
    <property type="match status" value="1"/>
</dbReference>
<evidence type="ECO:0000256" key="10">
    <source>
        <dbReference type="SAM" id="MobiDB-lite"/>
    </source>
</evidence>
<comment type="catalytic activity">
    <reaction evidence="8">
        <text>L-seryl-[protein] + ATP = O-phospho-L-seryl-[protein] + ADP + H(+)</text>
        <dbReference type="Rhea" id="RHEA:17989"/>
        <dbReference type="Rhea" id="RHEA-COMP:9863"/>
        <dbReference type="Rhea" id="RHEA-COMP:11604"/>
        <dbReference type="ChEBI" id="CHEBI:15378"/>
        <dbReference type="ChEBI" id="CHEBI:29999"/>
        <dbReference type="ChEBI" id="CHEBI:30616"/>
        <dbReference type="ChEBI" id="CHEBI:83421"/>
        <dbReference type="ChEBI" id="CHEBI:456216"/>
        <dbReference type="EC" id="2.7.11.1"/>
    </reaction>
</comment>
<feature type="compositionally biased region" description="Low complexity" evidence="10">
    <location>
        <begin position="1048"/>
        <end position="1058"/>
    </location>
</feature>
<dbReference type="GO" id="GO:0106310">
    <property type="term" value="F:protein serine kinase activity"/>
    <property type="evidence" value="ECO:0007669"/>
    <property type="project" value="RHEA"/>
</dbReference>
<keyword evidence="4 9" id="KW-0547">Nucleotide-binding</keyword>
<feature type="region of interest" description="Disordered" evidence="10">
    <location>
        <begin position="1163"/>
        <end position="1256"/>
    </location>
</feature>
<dbReference type="GeneID" id="40314369"/>
<evidence type="ECO:0000259" key="11">
    <source>
        <dbReference type="PROSITE" id="PS50011"/>
    </source>
</evidence>
<dbReference type="PROSITE" id="PS00107">
    <property type="entry name" value="PROTEIN_KINASE_ATP"/>
    <property type="match status" value="1"/>
</dbReference>
<dbReference type="InterPro" id="IPR008271">
    <property type="entry name" value="Ser/Thr_kinase_AS"/>
</dbReference>
<dbReference type="PANTHER" id="PTHR24356:SF407">
    <property type="entry name" value="RAC SERINE_THREONINE-PROTEIN KINASE"/>
    <property type="match status" value="1"/>
</dbReference>
<evidence type="ECO:0000256" key="8">
    <source>
        <dbReference type="ARBA" id="ARBA00048679"/>
    </source>
</evidence>
<feature type="binding site" evidence="9">
    <location>
        <position position="260"/>
    </location>
    <ligand>
        <name>ATP</name>
        <dbReference type="ChEBI" id="CHEBI:30616"/>
    </ligand>
</feature>
<dbReference type="PROSITE" id="PS00108">
    <property type="entry name" value="PROTEIN_KINASE_ST"/>
    <property type="match status" value="1"/>
</dbReference>
<dbReference type="InterPro" id="IPR050236">
    <property type="entry name" value="Ser_Thr_kinase_AGC"/>
</dbReference>
<feature type="region of interest" description="Disordered" evidence="10">
    <location>
        <begin position="21"/>
        <end position="110"/>
    </location>
</feature>
<dbReference type="InterPro" id="IPR011009">
    <property type="entry name" value="Kinase-like_dom_sf"/>
</dbReference>
<feature type="compositionally biased region" description="Polar residues" evidence="10">
    <location>
        <begin position="1018"/>
        <end position="1046"/>
    </location>
</feature>
<evidence type="ECO:0000256" key="4">
    <source>
        <dbReference type="ARBA" id="ARBA00022741"/>
    </source>
</evidence>
<keyword evidence="6 9" id="KW-0067">ATP-binding</keyword>
<keyword evidence="13" id="KW-1185">Reference proteome</keyword>
<dbReference type="EC" id="2.7.11.1" evidence="1"/>
<dbReference type="FunFam" id="3.30.200.20:FF:000042">
    <property type="entry name" value="Aurora kinase A"/>
    <property type="match status" value="1"/>
</dbReference>
<dbReference type="PANTHER" id="PTHR24356">
    <property type="entry name" value="SERINE/THREONINE-PROTEIN KINASE"/>
    <property type="match status" value="1"/>
</dbReference>
<evidence type="ECO:0000313" key="12">
    <source>
        <dbReference type="EMBL" id="RNF27002.1"/>
    </source>
</evidence>
<feature type="region of interest" description="Disordered" evidence="10">
    <location>
        <begin position="1081"/>
        <end position="1100"/>
    </location>
</feature>
<dbReference type="Proteomes" id="UP000284403">
    <property type="component" value="Unassembled WGS sequence"/>
</dbReference>
<dbReference type="GO" id="GO:0005524">
    <property type="term" value="F:ATP binding"/>
    <property type="evidence" value="ECO:0007669"/>
    <property type="project" value="UniProtKB-UniRule"/>
</dbReference>
<feature type="compositionally biased region" description="Pro residues" evidence="10">
    <location>
        <begin position="179"/>
        <end position="191"/>
    </location>
</feature>
<keyword evidence="2 12" id="KW-0723">Serine/threonine-protein kinase</keyword>
<dbReference type="SMART" id="SM00220">
    <property type="entry name" value="S_TKc"/>
    <property type="match status" value="1"/>
</dbReference>
<dbReference type="GO" id="GO:0004674">
    <property type="term" value="F:protein serine/threonine kinase activity"/>
    <property type="evidence" value="ECO:0007669"/>
    <property type="project" value="UniProtKB-KW"/>
</dbReference>
<feature type="compositionally biased region" description="Polar residues" evidence="10">
    <location>
        <begin position="1163"/>
        <end position="1174"/>
    </location>
</feature>
<name>A0A422QAJ5_9TRYP</name>
<feature type="region of interest" description="Disordered" evidence="10">
    <location>
        <begin position="605"/>
        <end position="627"/>
    </location>
</feature>
<evidence type="ECO:0000256" key="7">
    <source>
        <dbReference type="ARBA" id="ARBA00047899"/>
    </source>
</evidence>
<evidence type="ECO:0000256" key="3">
    <source>
        <dbReference type="ARBA" id="ARBA00022679"/>
    </source>
</evidence>
<accession>A0A422QAJ5</accession>
<evidence type="ECO:0000313" key="13">
    <source>
        <dbReference type="Proteomes" id="UP000284403"/>
    </source>
</evidence>
<keyword evidence="5 12" id="KW-0418">Kinase</keyword>
<dbReference type="Pfam" id="PF00069">
    <property type="entry name" value="Pkinase"/>
    <property type="match status" value="2"/>
</dbReference>
<dbReference type="GO" id="GO:0035556">
    <property type="term" value="P:intracellular signal transduction"/>
    <property type="evidence" value="ECO:0007669"/>
    <property type="project" value="TreeGrafter"/>
</dbReference>
<organism evidence="12 13">
    <name type="scientific">Trypanosoma conorhini</name>
    <dbReference type="NCBI Taxonomy" id="83891"/>
    <lineage>
        <taxon>Eukaryota</taxon>
        <taxon>Discoba</taxon>
        <taxon>Euglenozoa</taxon>
        <taxon>Kinetoplastea</taxon>
        <taxon>Metakinetoplastina</taxon>
        <taxon>Trypanosomatida</taxon>
        <taxon>Trypanosomatidae</taxon>
        <taxon>Trypanosoma</taxon>
    </lineage>
</organism>
<proteinExistence type="predicted"/>
<sequence length="1337" mass="144989">MVNNGKLSLRERLSTALGWLLSSKQDRPESSKKRGECAAPVPHPVGQLLASETRPLSLATAGAPPKSTTHSPDASVKCGGEKGVAAAPRVRDPEGASVQSPGSNAAPDAAPVDESGFFSFLEDVIAGNHTKLLKELNRSHTSDSASRTESTAPASPPLTPRDAEETARERVVAASSSSSPPPPLSIPPSPPLSGKEKEASKQGASRATQAALDNPSQRIGASSAARSLKDYELLAYLGTGTFAEVTLARHKATHRLFALKKISKRKVREEGCVQCTFTERQLLASLRHPFLVRLYQAFQSRTHLYLVLEFAQGGDMYFFLESKPWLREMRRKLQKSQRTHFRADTSFSSLHGMQEESELATGSSSAFRSLHSTISSLNAPLALAPDHSRAPIRLIAFYAIELALVLQYLHDQGFVYRDLKPENVLITREGHVMLTDFGVAKYEAGVKRRGAGGEGVKSFTGTAQYMSPEMLLGEPQDSRMDWWSFGCLLFEMATGRRPFEGESPYVILQAIVEHDVCIRHEDFLLTSLEIETRMTQLQQRYQAFVLQHLGLMEQEKDTWSMPEEEGVKPCSVFLDPQSTKSRDVSFVPSETVVCEGRGVSGDGARSLQGEGLNHNNRDTMKATTSTTSEDRAMYMKFAVEELDEACELLGDLIVSLLERRVERRLGGTSVLEHPFFSCPYVCSQMYYTHDARTELDDNSSLYNTIKSTCSSALTPQHPPTKSNELFTLYLHQEDATVPSGGRDVDGDKMGGSIDVDDRDDTDDDDVSGAEVRPCLSVASFLAQPPLQRPDNWRELFLEGKVAPLFVPRLFAADDLRYFPHAMTAMGDSAVEQQRVLREQIRRKNSFAHLREGEGDNRTIACRSPQRGKRHLLHSELVVSEEDEDVGLVPQSQPQRDYLWVPVGGKKGLVRAYEEASSGEKSHISPVSRPRVIFTASSPPSLGGSLVQSPSLLTKSRDRSRTRVWCSVAEGESATDPLDESPHRLALSAPYLSCSASAAETATTPEIATGTALAETKSLTTSHVASSEAAKSQDVSPQQPQPITSEEQAAASKGFSSAAASPRKLSTPVAFAPLSAELEGTPLRVSSHSSTEYDDSQLNSLDTNADEALGTLRGIAYDVEDYVPGPAAWKGLLLRSNTGIPTGEVSKNAGVQTRLPHVARQTLDVASQSPLQQRSAGAEVPSDDNRQSHGRVSREAAMSESPTMPSPPLGSGHASKEGHPAATAHPTALLPVFSPHLDTDTGTASPRSPSPREAADSTCFTQDVHPLPRFSLVEVEEMRPTYDSIGERLVPSTPEGSSSVGGGGGVQHYLGFTFDSRGCNTFLMEGAANGGTGGKWVT</sequence>
<dbReference type="InterPro" id="IPR017441">
    <property type="entry name" value="Protein_kinase_ATP_BS"/>
</dbReference>